<dbReference type="PANTHER" id="PTHR33845">
    <property type="entry name" value="C2H2-TYPE DOMAIN-CONTAINING PROTEIN"/>
    <property type="match status" value="1"/>
</dbReference>
<reference evidence="2" key="1">
    <citation type="journal article" date="2017" name="bioRxiv">
        <title>Comparative analysis of the genomes of Stylophora pistillata and Acropora digitifera provides evidence for extensive differences between species of corals.</title>
        <authorList>
            <person name="Voolstra C.R."/>
            <person name="Li Y."/>
            <person name="Liew Y.J."/>
            <person name="Baumgarten S."/>
            <person name="Zoccola D."/>
            <person name="Flot J.-F."/>
            <person name="Tambutte S."/>
            <person name="Allemand D."/>
            <person name="Aranda M."/>
        </authorList>
    </citation>
    <scope>NUCLEOTIDE SEQUENCE [LARGE SCALE GENOMIC DNA]</scope>
</reference>
<protein>
    <recommendedName>
        <fullName evidence="3">C2H2-type domain-containing protein</fullName>
    </recommendedName>
</protein>
<organism evidence="1 2">
    <name type="scientific">Stylophora pistillata</name>
    <name type="common">Smooth cauliflower coral</name>
    <dbReference type="NCBI Taxonomy" id="50429"/>
    <lineage>
        <taxon>Eukaryota</taxon>
        <taxon>Metazoa</taxon>
        <taxon>Cnidaria</taxon>
        <taxon>Anthozoa</taxon>
        <taxon>Hexacorallia</taxon>
        <taxon>Scleractinia</taxon>
        <taxon>Astrocoeniina</taxon>
        <taxon>Pocilloporidae</taxon>
        <taxon>Stylophora</taxon>
    </lineage>
</organism>
<dbReference type="AlphaFoldDB" id="A0A2B4R7R1"/>
<dbReference type="PANTHER" id="PTHR33845:SF1">
    <property type="entry name" value="C2H2-TYPE DOMAIN-CONTAINING PROTEIN"/>
    <property type="match status" value="1"/>
</dbReference>
<sequence>METMTFVHVFESATAKDSSSVSAILDEVFIQLKTIMLELQSIYILSYNAGCYHCAQTLIPAPQIAKRVEEGCVKTFIRHSSLVQHLGYGKHKRILEYETLFDRAMIDYATHLDCGASKCSTVLEGSKPSLPTVPTTLPMGWALEWTQYRSTKVTDNQKQYLNSKFQIGERTGKTADPTDEVSKAMRTAKDRNGERLFSYGNFLTNQQFSSYFSRLASK</sequence>
<dbReference type="OrthoDB" id="5979082at2759"/>
<proteinExistence type="predicted"/>
<evidence type="ECO:0000313" key="2">
    <source>
        <dbReference type="Proteomes" id="UP000225706"/>
    </source>
</evidence>
<accession>A0A2B4R7R1</accession>
<dbReference type="EMBL" id="LSMT01001153">
    <property type="protein sequence ID" value="PFX12863.1"/>
    <property type="molecule type" value="Genomic_DNA"/>
</dbReference>
<evidence type="ECO:0008006" key="3">
    <source>
        <dbReference type="Google" id="ProtNLM"/>
    </source>
</evidence>
<dbReference type="Proteomes" id="UP000225706">
    <property type="component" value="Unassembled WGS sequence"/>
</dbReference>
<comment type="caution">
    <text evidence="1">The sequence shown here is derived from an EMBL/GenBank/DDBJ whole genome shotgun (WGS) entry which is preliminary data.</text>
</comment>
<keyword evidence="2" id="KW-1185">Reference proteome</keyword>
<dbReference type="STRING" id="50429.A0A2B4R7R1"/>
<name>A0A2B4R7R1_STYPI</name>
<evidence type="ECO:0000313" key="1">
    <source>
        <dbReference type="EMBL" id="PFX12863.1"/>
    </source>
</evidence>
<gene>
    <name evidence="1" type="ORF">AWC38_SpisGene23111</name>
</gene>